<reference evidence="2 3" key="1">
    <citation type="journal article" date="2014" name="Int. J. Syst. Evol. Microbiol.">
        <title>Complete genome sequence of Corynebacterium casei LMG S-19264T (=DSM 44701T), isolated from a smear-ripened cheese.</title>
        <authorList>
            <consortium name="US DOE Joint Genome Institute (JGI-PGF)"/>
            <person name="Walter F."/>
            <person name="Albersmeier A."/>
            <person name="Kalinowski J."/>
            <person name="Ruckert C."/>
        </authorList>
    </citation>
    <scope>NUCLEOTIDE SEQUENCE [LARGE SCALE GENOMIC DNA]</scope>
    <source>
        <strain evidence="2 3">CGMCC 4.7111</strain>
    </source>
</reference>
<gene>
    <name evidence="2" type="ORF">GCM10011579_023300</name>
</gene>
<protein>
    <recommendedName>
        <fullName evidence="1">Transcriptional regulator DauR-like HTH domain-containing protein</fullName>
    </recommendedName>
</protein>
<dbReference type="EMBL" id="BMMM01000003">
    <property type="protein sequence ID" value="GGN59185.1"/>
    <property type="molecule type" value="Genomic_DNA"/>
</dbReference>
<name>A0A917XZ91_9ACTN</name>
<proteinExistence type="predicted"/>
<dbReference type="Pfam" id="PF13309">
    <property type="entry name" value="HTH_22"/>
    <property type="match status" value="1"/>
</dbReference>
<sequence length="90" mass="10168">MRPARPVPDDRPRDVVEPAELMIKREISAADLRIEQMKKPHKLQVVRNLEASGLFLLRDAVEMVAQAPGVTKYTVYNCLNEIHGDSSADR</sequence>
<dbReference type="Proteomes" id="UP000600365">
    <property type="component" value="Unassembled WGS sequence"/>
</dbReference>
<accession>A0A917XZ91</accession>
<evidence type="ECO:0000259" key="1">
    <source>
        <dbReference type="Pfam" id="PF13309"/>
    </source>
</evidence>
<organism evidence="2 3">
    <name type="scientific">Streptomyces albiflavescens</name>
    <dbReference type="NCBI Taxonomy" id="1623582"/>
    <lineage>
        <taxon>Bacteria</taxon>
        <taxon>Bacillati</taxon>
        <taxon>Actinomycetota</taxon>
        <taxon>Actinomycetes</taxon>
        <taxon>Kitasatosporales</taxon>
        <taxon>Streptomycetaceae</taxon>
        <taxon>Streptomyces</taxon>
    </lineage>
</organism>
<keyword evidence="3" id="KW-1185">Reference proteome</keyword>
<evidence type="ECO:0000313" key="3">
    <source>
        <dbReference type="Proteomes" id="UP000600365"/>
    </source>
</evidence>
<dbReference type="AlphaFoldDB" id="A0A917XZ91"/>
<evidence type="ECO:0000313" key="2">
    <source>
        <dbReference type="EMBL" id="GGN59185.1"/>
    </source>
</evidence>
<feature type="domain" description="Transcriptional regulator DauR-like HTH" evidence="1">
    <location>
        <begin position="22"/>
        <end position="80"/>
    </location>
</feature>
<comment type="caution">
    <text evidence="2">The sequence shown here is derived from an EMBL/GenBank/DDBJ whole genome shotgun (WGS) entry which is preliminary data.</text>
</comment>
<dbReference type="InterPro" id="IPR039445">
    <property type="entry name" value="DauR-like_HTH"/>
</dbReference>